<keyword evidence="5" id="KW-0966">Cell projection</keyword>
<comment type="subcellular location">
    <subcellularLocation>
        <location evidence="1">Cell projection</location>
        <location evidence="1">Cilium</location>
    </subcellularLocation>
    <subcellularLocation>
        <location evidence="2">Cytoplasm</location>
    </subcellularLocation>
</comment>
<dbReference type="Pfam" id="PF17213">
    <property type="entry name" value="Hydin_ADK"/>
    <property type="match status" value="1"/>
</dbReference>
<evidence type="ECO:0000259" key="7">
    <source>
        <dbReference type="Pfam" id="PF17213"/>
    </source>
</evidence>
<dbReference type="GO" id="GO:0005930">
    <property type="term" value="C:axoneme"/>
    <property type="evidence" value="ECO:0007669"/>
    <property type="project" value="TreeGrafter"/>
</dbReference>
<evidence type="ECO:0000256" key="3">
    <source>
        <dbReference type="ARBA" id="ARBA00022490"/>
    </source>
</evidence>
<dbReference type="InterPro" id="IPR033305">
    <property type="entry name" value="Hydin-like"/>
</dbReference>
<proteinExistence type="predicted"/>
<reference evidence="9" key="2">
    <citation type="submission" date="2015-02" db="UniProtKB">
        <authorList>
            <consortium name="EnsemblMetazoa"/>
        </authorList>
    </citation>
    <scope>IDENTIFICATION</scope>
</reference>
<dbReference type="PhylomeDB" id="T1J490"/>
<evidence type="ECO:0000313" key="10">
    <source>
        <dbReference type="Proteomes" id="UP000014500"/>
    </source>
</evidence>
<organism evidence="9 10">
    <name type="scientific">Strigamia maritima</name>
    <name type="common">European centipede</name>
    <name type="synonym">Geophilus maritimus</name>
    <dbReference type="NCBI Taxonomy" id="126957"/>
    <lineage>
        <taxon>Eukaryota</taxon>
        <taxon>Metazoa</taxon>
        <taxon>Ecdysozoa</taxon>
        <taxon>Arthropoda</taxon>
        <taxon>Myriapoda</taxon>
        <taxon>Chilopoda</taxon>
        <taxon>Pleurostigmophora</taxon>
        <taxon>Geophilomorpha</taxon>
        <taxon>Linotaeniidae</taxon>
        <taxon>Strigamia</taxon>
    </lineage>
</organism>
<dbReference type="InterPro" id="IPR013783">
    <property type="entry name" value="Ig-like_fold"/>
</dbReference>
<dbReference type="Gene3D" id="2.60.40.10">
    <property type="entry name" value="Immunoglobulins"/>
    <property type="match status" value="10"/>
</dbReference>
<evidence type="ECO:0000256" key="5">
    <source>
        <dbReference type="ARBA" id="ARBA00023273"/>
    </source>
</evidence>
<dbReference type="PANTHER" id="PTHR23053:SF0">
    <property type="entry name" value="HYDROCEPHALUS-INDUCING PROTEIN HOMOLOG"/>
    <property type="match status" value="1"/>
</dbReference>
<feature type="coiled-coil region" evidence="6">
    <location>
        <begin position="1889"/>
        <end position="1916"/>
    </location>
</feature>
<dbReference type="PANTHER" id="PTHR23053">
    <property type="entry name" value="DLEC1 DELETED IN LUNG AND ESOPHAGEAL CANCER 1"/>
    <property type="match status" value="1"/>
</dbReference>
<keyword evidence="3" id="KW-0963">Cytoplasm</keyword>
<dbReference type="GO" id="GO:0003341">
    <property type="term" value="P:cilium movement"/>
    <property type="evidence" value="ECO:0007669"/>
    <property type="project" value="TreeGrafter"/>
</dbReference>
<dbReference type="InterPro" id="IPR053879">
    <property type="entry name" value="HYDIN_VesB_CFA65-like_Ig"/>
</dbReference>
<feature type="domain" description="Hydin adenylate kinase-like" evidence="7">
    <location>
        <begin position="1757"/>
        <end position="1810"/>
    </location>
</feature>
<evidence type="ECO:0000256" key="1">
    <source>
        <dbReference type="ARBA" id="ARBA00004138"/>
    </source>
</evidence>
<dbReference type="Proteomes" id="UP000014500">
    <property type="component" value="Unassembled WGS sequence"/>
</dbReference>
<dbReference type="Pfam" id="PF22544">
    <property type="entry name" value="HYDIN_VesB_CFA65-like_Ig"/>
    <property type="match status" value="1"/>
</dbReference>
<evidence type="ECO:0000256" key="2">
    <source>
        <dbReference type="ARBA" id="ARBA00004496"/>
    </source>
</evidence>
<dbReference type="GO" id="GO:1904158">
    <property type="term" value="P:axonemal central apparatus assembly"/>
    <property type="evidence" value="ECO:0007669"/>
    <property type="project" value="TreeGrafter"/>
</dbReference>
<evidence type="ECO:0000313" key="9">
    <source>
        <dbReference type="EnsemblMetazoa" id="SMAR008421-PA"/>
    </source>
</evidence>
<dbReference type="OMA" id="PCEWFVQ"/>
<keyword evidence="10" id="KW-1185">Reference proteome</keyword>
<keyword evidence="4" id="KW-0969">Cilium</keyword>
<reference evidence="10" key="1">
    <citation type="submission" date="2011-05" db="EMBL/GenBank/DDBJ databases">
        <authorList>
            <person name="Richards S.R."/>
            <person name="Qu J."/>
            <person name="Jiang H."/>
            <person name="Jhangiani S.N."/>
            <person name="Agravi P."/>
            <person name="Goodspeed R."/>
            <person name="Gross S."/>
            <person name="Mandapat C."/>
            <person name="Jackson L."/>
            <person name="Mathew T."/>
            <person name="Pu L."/>
            <person name="Thornton R."/>
            <person name="Saada N."/>
            <person name="Wilczek-Boney K.B."/>
            <person name="Lee S."/>
            <person name="Kovar C."/>
            <person name="Wu Y."/>
            <person name="Scherer S.E."/>
            <person name="Worley K.C."/>
            <person name="Muzny D.M."/>
            <person name="Gibbs R."/>
        </authorList>
    </citation>
    <scope>NUCLEOTIDE SEQUENCE</scope>
    <source>
        <strain evidence="10">Brora</strain>
    </source>
</reference>
<dbReference type="InterPro" id="IPR033768">
    <property type="entry name" value="Hydin_ADK"/>
</dbReference>
<dbReference type="EMBL" id="JH431841">
    <property type="status" value="NOT_ANNOTATED_CDS"/>
    <property type="molecule type" value="Genomic_DNA"/>
</dbReference>
<protein>
    <submittedName>
        <fullName evidence="9">Uncharacterized protein</fullName>
    </submittedName>
</protein>
<sequence>MSESETNIFKLSPSQYSRLCQLQMSPDEILSCIRVLWASIKSEEECDAIEPYPKNTGLTFPFVPSLPVIVVRAREINSIELRPISFRNDDLIPHSISIAPPENASFKIISPLNYRQKVAPGMSLVFHLRFEVLNCEDYYTEIKCTSTGKILVIPVFGIGPRAYLDLPDTILFPSCPTLLKLRFDYSSFHVNPTQCVIPVNSTLQIEIEFNPQFEGESHDELLIHYETGFDKSPTVFNFPIYNIGFLGERVYVQLDGISENINIRLGNNTIPMDNTYIGLKSVRQISLINSSDISCHFKWSKFSTREEEQQHSLVRISDDESFTIDEEHSGVIKIEPMEGEVWQNTSQSFNVIFSPEDDIHYEMVMYCDVIGREVRLPLKIFGVGKGPTVSFVTSKIDIGKILVGTRKNYEIVLKNDGLISASYHFHESKTLFGRYFTFIPEDDVIKPSKTRVINVAIQCAMLGDFYEEFLVEIEKSRVPLKLIVSGACIGPTLAFEARKINLGHVALGFPTTKLIDLENKSAIPVRFHLRVIEDNIDKKNLSDYDSRNFENSFLFDTILDKSVEITVKPDTSDIEPLSSIQIEVKLIAKVVKHYKYYLIVDIQGVGKAVTSVSIFAKSEIPKLSVVDNNIIFDRCFLDYPYEQSIQLKNESEVSAVYRIKTQSASVEKCPIRYKSSQPEGIIEPKCIASIPITITPKAIGILQEVVNFTVTGQSGSLLAVPIKCTVCGPVVDVQPEFMDWGMVPVLLLTSKTIQIINLCPIPAVATASMDRGIFVSMVPAKRSFVEFRFQDKVIIKIMHSVTFQIPVWVKTFGTTIGIDPPITDPLVLNPHFSNVLLEKRFTIINHGRKSQQLYWTSETGRRGSSAEKNPAGLFRLIPAVMELSPGQSLEFTLQAFSDKPQKVMETFSCFGTKGRTKNKELVMQFEVHTQFIAPSLQYSTTELTFKVCKELENLLQPLSVTNVSALPLTLNISVKYPFQILLDGNNNVIPVGHSSQILVNFDPNYVNDKVMRSVKEELKVSFLEHPQVDIIPLNGFVYFANLLFDKTEIDFDIVPIGLEWRQTLTICNTSPFQVYYKWFTYITAYDTSEIQSTKDCQKFLSILPMRGVLHPGDEQEVTILFNAENKVWLEGIAVCSVDDGPSYPVRFVAQASELCFNIYPTYIAVGNQVFNEIVNVKVTLTNTGDVGFRFSARPYPQYVDGPDVQASSLVCNFSALIPTEGTVAAHQSQVLNVKILPAYPWDFKYEIWLDIAHLEPSLVTVVGNSVFPFVGVSVNESEPDQTHDYDMQSGVLVMNEFETCITACLVELKKDESAANNRDLKSVKYTLSSITTKVICVLNRSDLPISFKLEVEKLNTAGFYVDIDQVKQLPPHKSVTFLLTFNPFTANIPLGEHSLRTNIKISNGIPSRLHLCAVVTKPKMKLSAESIEFGEVQCSQCKVVAVQLHNDGCVPCEWECILKKPKVPAVRKSKHHGILNPIFYVHPPNGFLRPKERMNIEIRFIPHEDAKNIYGEVNFQAPQKGVGVEPNIILRPQVIIFDPVLPNSRGCEREVIIENPCNFPIEMYSIEFDKQFIEEDMHLRLLPNYDELDSTLIPIRHPGENFPCEFNKYYTESDNDSVVSANTIIKEAEAIENCRFNDQEKVFIHKMYELIHPNEKALLELPYDSQEKLIAMVHKFFHEMVLLSCFDGDIEDPVEASINSYLGPIKFPNGVVEESINYLTIVIFGPPKTVMIRIENRCFIKIPYNYTDELQFKIVSALAEHYNTKAFVIDNIVKEAIISGESQAAVTAREFCRKKAAEAKSKLVRTSVVTMQIGDEELSPTFLPNTILTEVIRQEIRGKGYESGLIIASLECNFCPSIADTITALLTAFSKKRHLYFISLHKTFSSIKENETRNKLAEYLQNKRKLKDEVTKVEAMSEDEYDNLSADRRVDVNRIIDIIKFEWFLNKQKESKERRASRVVEALKSKKSLLDKMNVKMEVVDEMPEFSGDDQTLIDMFTEYEKDFDNLGSDTELKITDNTEGISLSQTPSTFHFEEPKDNLGYSHVIANISTITDPNIIFNAILSTLPTIEEIQEEIQILRNNVFCAPPYLLSVLIFPFQTRMPIPSTRYDFVGHGLVNEKIVESGETAEDTEESTSINILLSEKKKSLSSMPKHTKYAVTRWIIPPRSSMALRIRFKSTDMGQFDRILHFELLGCRRRYQLFCRGTCRLPDIHREPFALFGSVKKPKHENEIADKIYVVETKTFEFGPVLLGKVGMINDSLRIQNTAVWNIVNTSGMTADITFSLITGTVFQVEPSALIVPHGVQEKLRVNALPMEEGHCEDTVVFTIKDNPDAFRVKVSCVGTSPVIELEPRLLQTEALTLSGEAYDVAVDITFPRGAQENLLDFGYLRVREDNKLSVSLKNKGKYDILYKFDFLSSELLFDTQKLLSISPSEGRLGPNDKTTTAVQFTVMCTKELTLNEVPLAMCKLIEPAKVMDSVVAEIPIKVTLRAQYSRYKVRPEFGINFGPLVLGSSAIQLYYILNTGPFNFTYDIYEDKPIDQQTVLYVSAEEIEMNGKTRSDSPKSTGCAFILSRDLTLNMDEFSVYPYTGVAPMGKETSVNVICSTESPGKFHAELLMNIGHTDTIRDVKFPLYAEVCIPRFESKNLSIIFEEHVVCQNEDEAKDILKATT</sequence>
<evidence type="ECO:0000256" key="6">
    <source>
        <dbReference type="SAM" id="Coils"/>
    </source>
</evidence>
<evidence type="ECO:0000259" key="8">
    <source>
        <dbReference type="Pfam" id="PF22544"/>
    </source>
</evidence>
<name>T1J490_STRMM</name>
<feature type="domain" description="HYDIN/VesB/CFA65-like Ig-like" evidence="8">
    <location>
        <begin position="387"/>
        <end position="486"/>
    </location>
</feature>
<dbReference type="EnsemblMetazoa" id="SMAR008421-RA">
    <property type="protein sequence ID" value="SMAR008421-PA"/>
    <property type="gene ID" value="SMAR008421"/>
</dbReference>
<dbReference type="STRING" id="126957.T1J490"/>
<dbReference type="HOGENOM" id="CLU_227490_0_0_1"/>
<accession>T1J490</accession>
<keyword evidence="6" id="KW-0175">Coiled coil</keyword>
<dbReference type="eggNOG" id="ENOG502QQ4F">
    <property type="taxonomic scope" value="Eukaryota"/>
</dbReference>
<evidence type="ECO:0000256" key="4">
    <source>
        <dbReference type="ARBA" id="ARBA00023069"/>
    </source>
</evidence>